<dbReference type="Pfam" id="PF13499">
    <property type="entry name" value="EF-hand_7"/>
    <property type="match status" value="2"/>
</dbReference>
<dbReference type="OMA" id="KGFSMFD"/>
<feature type="compositionally biased region" description="Basic residues" evidence="3">
    <location>
        <begin position="1"/>
        <end position="18"/>
    </location>
</feature>
<feature type="domain" description="EF-hand" evidence="4">
    <location>
        <begin position="186"/>
        <end position="221"/>
    </location>
</feature>
<evidence type="ECO:0000313" key="6">
    <source>
        <dbReference type="EnsemblMetazoa" id="CapteP156723"/>
    </source>
</evidence>
<dbReference type="PANTHER" id="PTHR23048">
    <property type="entry name" value="MYOSIN LIGHT CHAIN 1, 3"/>
    <property type="match status" value="1"/>
</dbReference>
<dbReference type="EMBL" id="AMQN01004487">
    <property type="status" value="NOT_ANNOTATED_CDS"/>
    <property type="molecule type" value="Genomic_DNA"/>
</dbReference>
<dbReference type="STRING" id="283909.R7VJ41"/>
<name>R7VJ41_CAPTE</name>
<dbReference type="PROSITE" id="PS00018">
    <property type="entry name" value="EF_HAND_1"/>
    <property type="match status" value="1"/>
</dbReference>
<dbReference type="EMBL" id="KB293638">
    <property type="protein sequence ID" value="ELU15735.1"/>
    <property type="molecule type" value="Genomic_DNA"/>
</dbReference>
<dbReference type="SUPFAM" id="SSF47473">
    <property type="entry name" value="EF-hand"/>
    <property type="match status" value="1"/>
</dbReference>
<dbReference type="Gene3D" id="1.10.238.10">
    <property type="entry name" value="EF-hand"/>
    <property type="match status" value="2"/>
</dbReference>
<dbReference type="InterPro" id="IPR011992">
    <property type="entry name" value="EF-hand-dom_pair"/>
</dbReference>
<dbReference type="GO" id="GO:0005509">
    <property type="term" value="F:calcium ion binding"/>
    <property type="evidence" value="ECO:0007669"/>
    <property type="project" value="InterPro"/>
</dbReference>
<protein>
    <recommendedName>
        <fullName evidence="4">EF-hand domain-containing protein</fullName>
    </recommendedName>
</protein>
<keyword evidence="2" id="KW-0106">Calcium</keyword>
<evidence type="ECO:0000256" key="2">
    <source>
        <dbReference type="ARBA" id="ARBA00022837"/>
    </source>
</evidence>
<keyword evidence="1" id="KW-0677">Repeat</keyword>
<proteinExistence type="predicted"/>
<keyword evidence="7" id="KW-1185">Reference proteome</keyword>
<dbReference type="Proteomes" id="UP000014760">
    <property type="component" value="Unassembled WGS sequence"/>
</dbReference>
<dbReference type="HOGENOM" id="CLU_108639_0_0_1"/>
<dbReference type="AlphaFoldDB" id="R7VJ41"/>
<dbReference type="CDD" id="cd00051">
    <property type="entry name" value="EFh"/>
    <property type="match status" value="2"/>
</dbReference>
<dbReference type="EnsemblMetazoa" id="CapteT156723">
    <property type="protein sequence ID" value="CapteP156723"/>
    <property type="gene ID" value="CapteG156723"/>
</dbReference>
<dbReference type="OrthoDB" id="343296at2759"/>
<dbReference type="PANTHER" id="PTHR23048:SF59">
    <property type="entry name" value="EF-HAND SUPERFAMILY PROTEIN"/>
    <property type="match status" value="1"/>
</dbReference>
<reference evidence="7" key="1">
    <citation type="submission" date="2012-12" db="EMBL/GenBank/DDBJ databases">
        <authorList>
            <person name="Hellsten U."/>
            <person name="Grimwood J."/>
            <person name="Chapman J.A."/>
            <person name="Shapiro H."/>
            <person name="Aerts A."/>
            <person name="Otillar R.P."/>
            <person name="Terry A.Y."/>
            <person name="Boore J.L."/>
            <person name="Simakov O."/>
            <person name="Marletaz F."/>
            <person name="Cho S.-J."/>
            <person name="Edsinger-Gonzales E."/>
            <person name="Havlak P."/>
            <person name="Kuo D.-H."/>
            <person name="Larsson T."/>
            <person name="Lv J."/>
            <person name="Arendt D."/>
            <person name="Savage R."/>
            <person name="Osoegawa K."/>
            <person name="de Jong P."/>
            <person name="Lindberg D.R."/>
            <person name="Seaver E.C."/>
            <person name="Weisblat D.A."/>
            <person name="Putnam N.H."/>
            <person name="Grigoriev I.V."/>
            <person name="Rokhsar D.S."/>
        </authorList>
    </citation>
    <scope>NUCLEOTIDE SEQUENCE</scope>
    <source>
        <strain evidence="7">I ESC-2004</strain>
    </source>
</reference>
<feature type="domain" description="EF-hand" evidence="4">
    <location>
        <begin position="112"/>
        <end position="147"/>
    </location>
</feature>
<reference evidence="6" key="3">
    <citation type="submission" date="2015-06" db="UniProtKB">
        <authorList>
            <consortium name="EnsemblMetazoa"/>
        </authorList>
    </citation>
    <scope>IDENTIFICATION</scope>
</reference>
<dbReference type="PROSITE" id="PS50222">
    <property type="entry name" value="EF_HAND_2"/>
    <property type="match status" value="4"/>
</dbReference>
<reference evidence="5 7" key="2">
    <citation type="journal article" date="2013" name="Nature">
        <title>Insights into bilaterian evolution from three spiralian genomes.</title>
        <authorList>
            <person name="Simakov O."/>
            <person name="Marletaz F."/>
            <person name="Cho S.J."/>
            <person name="Edsinger-Gonzales E."/>
            <person name="Havlak P."/>
            <person name="Hellsten U."/>
            <person name="Kuo D.H."/>
            <person name="Larsson T."/>
            <person name="Lv J."/>
            <person name="Arendt D."/>
            <person name="Savage R."/>
            <person name="Osoegawa K."/>
            <person name="de Jong P."/>
            <person name="Grimwood J."/>
            <person name="Chapman J.A."/>
            <person name="Shapiro H."/>
            <person name="Aerts A."/>
            <person name="Otillar R.P."/>
            <person name="Terry A.Y."/>
            <person name="Boore J.L."/>
            <person name="Grigoriev I.V."/>
            <person name="Lindberg D.R."/>
            <person name="Seaver E.C."/>
            <person name="Weisblat D.A."/>
            <person name="Putnam N.H."/>
            <person name="Rokhsar D.S."/>
        </authorList>
    </citation>
    <scope>NUCLEOTIDE SEQUENCE</scope>
    <source>
        <strain evidence="5 7">I ESC-2004</strain>
    </source>
</reference>
<feature type="domain" description="EF-hand" evidence="4">
    <location>
        <begin position="76"/>
        <end position="111"/>
    </location>
</feature>
<organism evidence="5">
    <name type="scientific">Capitella teleta</name>
    <name type="common">Polychaete worm</name>
    <dbReference type="NCBI Taxonomy" id="283909"/>
    <lineage>
        <taxon>Eukaryota</taxon>
        <taxon>Metazoa</taxon>
        <taxon>Spiralia</taxon>
        <taxon>Lophotrochozoa</taxon>
        <taxon>Annelida</taxon>
        <taxon>Polychaeta</taxon>
        <taxon>Sedentaria</taxon>
        <taxon>Scolecida</taxon>
        <taxon>Capitellidae</taxon>
        <taxon>Capitella</taxon>
    </lineage>
</organism>
<dbReference type="InterPro" id="IPR050230">
    <property type="entry name" value="CALM/Myosin/TropC-like"/>
</dbReference>
<evidence type="ECO:0000256" key="3">
    <source>
        <dbReference type="SAM" id="MobiDB-lite"/>
    </source>
</evidence>
<evidence type="ECO:0000313" key="5">
    <source>
        <dbReference type="EMBL" id="ELU15735.1"/>
    </source>
</evidence>
<gene>
    <name evidence="5" type="ORF">CAPTEDRAFT_156723</name>
</gene>
<dbReference type="InterPro" id="IPR018247">
    <property type="entry name" value="EF_Hand_1_Ca_BS"/>
</dbReference>
<dbReference type="FunFam" id="1.10.238.10:FF:000003">
    <property type="entry name" value="Calmodulin A"/>
    <property type="match status" value="1"/>
</dbReference>
<evidence type="ECO:0000259" key="4">
    <source>
        <dbReference type="PROSITE" id="PS50222"/>
    </source>
</evidence>
<dbReference type="InterPro" id="IPR002048">
    <property type="entry name" value="EF_hand_dom"/>
</dbReference>
<accession>R7VJ41</accession>
<feature type="domain" description="EF-hand" evidence="4">
    <location>
        <begin position="150"/>
        <end position="185"/>
    </location>
</feature>
<feature type="region of interest" description="Disordered" evidence="3">
    <location>
        <begin position="1"/>
        <end position="35"/>
    </location>
</feature>
<sequence length="221" mass="24842">MPKKKGKKAGKPKGKKTSFKTNDDSLSTDPIAPEYIVPAPQPRETLLKLLLTNPVKEKELFGIQVSTRALEKLTPQEIRDLRMVFEAFDINERGYIGAVEVRKAMLALGFRMTRDDARQMVQDASVKGKGTIDFNEFLDIVLDKQGDSKDIYDEINQGFKLFDHEGIGKVSLNDLVLACREAGVKLAKQELLDMMEVADLNGDGFVDKDEFIKVMLQTNLF</sequence>
<evidence type="ECO:0000313" key="7">
    <source>
        <dbReference type="Proteomes" id="UP000014760"/>
    </source>
</evidence>
<evidence type="ECO:0000256" key="1">
    <source>
        <dbReference type="ARBA" id="ARBA00022737"/>
    </source>
</evidence>
<dbReference type="GO" id="GO:0016460">
    <property type="term" value="C:myosin II complex"/>
    <property type="evidence" value="ECO:0007669"/>
    <property type="project" value="TreeGrafter"/>
</dbReference>
<dbReference type="SMART" id="SM00054">
    <property type="entry name" value="EFh"/>
    <property type="match status" value="4"/>
</dbReference>